<evidence type="ECO:0000313" key="2">
    <source>
        <dbReference type="EMBL" id="KAK2095117.1"/>
    </source>
</evidence>
<name>A0ABQ9UDG8_SAGOE</name>
<protein>
    <recommendedName>
        <fullName evidence="4">Secreted protein</fullName>
    </recommendedName>
</protein>
<accession>A0ABQ9UDG8</accession>
<keyword evidence="1" id="KW-0732">Signal</keyword>
<evidence type="ECO:0008006" key="4">
    <source>
        <dbReference type="Google" id="ProtNLM"/>
    </source>
</evidence>
<proteinExistence type="predicted"/>
<sequence length="154" mass="16959">MDLVSRLALCCVSPTLLASFWMSTLTPPSSAVPLAVTLRIGLTVDPSVLEWRHNPAITSSKGWASGWWRKHPFLLVQGEEANEEALLLHLRLVPVARSRDIPCTQAQCPTGFPSYQAMKQSHESLQIMPSHQLNGLRVHTNRVGPSCRPGGRNS</sequence>
<dbReference type="Proteomes" id="UP001266305">
    <property type="component" value="Unassembled WGS sequence"/>
</dbReference>
<comment type="caution">
    <text evidence="2">The sequence shown here is derived from an EMBL/GenBank/DDBJ whole genome shotgun (WGS) entry which is preliminary data.</text>
</comment>
<dbReference type="EMBL" id="JASSZA010000013">
    <property type="protein sequence ID" value="KAK2095117.1"/>
    <property type="molecule type" value="Genomic_DNA"/>
</dbReference>
<reference evidence="2 3" key="1">
    <citation type="submission" date="2023-05" db="EMBL/GenBank/DDBJ databases">
        <title>B98-5 Cell Line De Novo Hybrid Assembly: An Optical Mapping Approach.</title>
        <authorList>
            <person name="Kananen K."/>
            <person name="Auerbach J.A."/>
            <person name="Kautto E."/>
            <person name="Blachly J.S."/>
        </authorList>
    </citation>
    <scope>NUCLEOTIDE SEQUENCE [LARGE SCALE GENOMIC DNA]</scope>
    <source>
        <strain evidence="2">B95-8</strain>
        <tissue evidence="2">Cell line</tissue>
    </source>
</reference>
<gene>
    <name evidence="2" type="ORF">P7K49_026533</name>
</gene>
<evidence type="ECO:0000313" key="3">
    <source>
        <dbReference type="Proteomes" id="UP001266305"/>
    </source>
</evidence>
<feature type="signal peptide" evidence="1">
    <location>
        <begin position="1"/>
        <end position="31"/>
    </location>
</feature>
<feature type="chain" id="PRO_5045121385" description="Secreted protein" evidence="1">
    <location>
        <begin position="32"/>
        <end position="154"/>
    </location>
</feature>
<organism evidence="2 3">
    <name type="scientific">Saguinus oedipus</name>
    <name type="common">Cotton-top tamarin</name>
    <name type="synonym">Oedipomidas oedipus</name>
    <dbReference type="NCBI Taxonomy" id="9490"/>
    <lineage>
        <taxon>Eukaryota</taxon>
        <taxon>Metazoa</taxon>
        <taxon>Chordata</taxon>
        <taxon>Craniata</taxon>
        <taxon>Vertebrata</taxon>
        <taxon>Euteleostomi</taxon>
        <taxon>Mammalia</taxon>
        <taxon>Eutheria</taxon>
        <taxon>Euarchontoglires</taxon>
        <taxon>Primates</taxon>
        <taxon>Haplorrhini</taxon>
        <taxon>Platyrrhini</taxon>
        <taxon>Cebidae</taxon>
        <taxon>Callitrichinae</taxon>
        <taxon>Saguinus</taxon>
    </lineage>
</organism>
<keyword evidence="3" id="KW-1185">Reference proteome</keyword>
<evidence type="ECO:0000256" key="1">
    <source>
        <dbReference type="SAM" id="SignalP"/>
    </source>
</evidence>